<feature type="active site" evidence="4">
    <location>
        <position position="26"/>
    </location>
</feature>
<dbReference type="SMART" id="SM00226">
    <property type="entry name" value="LMWPc"/>
    <property type="match status" value="1"/>
</dbReference>
<dbReference type="InterPro" id="IPR050438">
    <property type="entry name" value="LMW_PTPase"/>
</dbReference>
<evidence type="ECO:0000259" key="5">
    <source>
        <dbReference type="SMART" id="SM00226"/>
    </source>
</evidence>
<dbReference type="GO" id="GO:0004725">
    <property type="term" value="F:protein tyrosine phosphatase activity"/>
    <property type="evidence" value="ECO:0007669"/>
    <property type="project" value="InterPro"/>
</dbReference>
<keyword evidence="2" id="KW-0378">Hydrolase</keyword>
<keyword evidence="3" id="KW-0904">Protein phosphatase</keyword>
<dbReference type="Pfam" id="PF01451">
    <property type="entry name" value="LMWPc"/>
    <property type="match status" value="1"/>
</dbReference>
<dbReference type="PRINTS" id="PR00719">
    <property type="entry name" value="LMWPTPASE"/>
</dbReference>
<evidence type="ECO:0000256" key="2">
    <source>
        <dbReference type="ARBA" id="ARBA00022801"/>
    </source>
</evidence>
<dbReference type="Gene3D" id="3.40.50.2300">
    <property type="match status" value="1"/>
</dbReference>
<dbReference type="SUPFAM" id="SSF52788">
    <property type="entry name" value="Phosphotyrosine protein phosphatases I"/>
    <property type="match status" value="1"/>
</dbReference>
<reference evidence="6" key="1">
    <citation type="submission" date="2023-03" db="EMBL/GenBank/DDBJ databases">
        <title>Emydomyces testavorans Genome Sequence.</title>
        <authorList>
            <person name="Hoyer L."/>
        </authorList>
    </citation>
    <scope>NUCLEOTIDE SEQUENCE</scope>
    <source>
        <strain evidence="6">16-2883</strain>
    </source>
</reference>
<feature type="active site" description="Proton donor" evidence="4">
    <location>
        <position position="157"/>
    </location>
</feature>
<dbReference type="InterPro" id="IPR023485">
    <property type="entry name" value="Ptyr_pPase"/>
</dbReference>
<accession>A0AAF0DK82</accession>
<dbReference type="EMBL" id="CP120629">
    <property type="protein sequence ID" value="WEW60182.1"/>
    <property type="molecule type" value="Genomic_DNA"/>
</dbReference>
<dbReference type="InterPro" id="IPR017867">
    <property type="entry name" value="Tyr_phospatase_low_mol_wt"/>
</dbReference>
<dbReference type="CDD" id="cd16343">
    <property type="entry name" value="LMWPTP"/>
    <property type="match status" value="1"/>
</dbReference>
<evidence type="ECO:0000256" key="3">
    <source>
        <dbReference type="ARBA" id="ARBA00022912"/>
    </source>
</evidence>
<name>A0AAF0DK82_9EURO</name>
<evidence type="ECO:0000313" key="7">
    <source>
        <dbReference type="Proteomes" id="UP001219355"/>
    </source>
</evidence>
<gene>
    <name evidence="6" type="primary">stp1</name>
    <name evidence="6" type="ORF">PRK78_005667</name>
</gene>
<evidence type="ECO:0000256" key="1">
    <source>
        <dbReference type="ARBA" id="ARBA00011063"/>
    </source>
</evidence>
<sequence>MGSVPEHLSSNDGVSVLFVCLGNICRSPMAEAVFRHHISSLPSSSLKFKTVDSAGTGAYHIHSPPDPRTMSALQKHSITRYKHSARQVNMTDFREFHYILAMDDSNLYDLLELREKVVRDNGKEGGADSLAVVRLLGDFQRDGSVDEKVGGGVSVPDPYYGGHDGFEEVYQQVVGHAEGFLKYLERKLEAD</sequence>
<dbReference type="InterPro" id="IPR036196">
    <property type="entry name" value="Ptyr_pPase_sf"/>
</dbReference>
<feature type="domain" description="Phosphotyrosine protein phosphatase I" evidence="5">
    <location>
        <begin position="14"/>
        <end position="183"/>
    </location>
</feature>
<evidence type="ECO:0000256" key="4">
    <source>
        <dbReference type="PIRSR" id="PIRSR617867-1"/>
    </source>
</evidence>
<feature type="active site" description="Nucleophile" evidence="4">
    <location>
        <position position="20"/>
    </location>
</feature>
<dbReference type="AlphaFoldDB" id="A0AAF0DK82"/>
<evidence type="ECO:0000313" key="6">
    <source>
        <dbReference type="EMBL" id="WEW60182.1"/>
    </source>
</evidence>
<protein>
    <submittedName>
        <fullName evidence="6">Low molecular weight phosphotyrosine protein phosphatase</fullName>
    </submittedName>
</protein>
<dbReference type="PANTHER" id="PTHR11717:SF7">
    <property type="entry name" value="LOW MOLECULAR WEIGHT PHOSPHOTYROSINE PROTEIN PHOSPHATASE"/>
    <property type="match status" value="1"/>
</dbReference>
<comment type="similarity">
    <text evidence="1">Belongs to the low molecular weight phosphotyrosine protein phosphatase family.</text>
</comment>
<organism evidence="6 7">
    <name type="scientific">Emydomyces testavorans</name>
    <dbReference type="NCBI Taxonomy" id="2070801"/>
    <lineage>
        <taxon>Eukaryota</taxon>
        <taxon>Fungi</taxon>
        <taxon>Dikarya</taxon>
        <taxon>Ascomycota</taxon>
        <taxon>Pezizomycotina</taxon>
        <taxon>Eurotiomycetes</taxon>
        <taxon>Eurotiomycetidae</taxon>
        <taxon>Onygenales</taxon>
        <taxon>Nannizziopsiaceae</taxon>
        <taxon>Emydomyces</taxon>
    </lineage>
</organism>
<proteinExistence type="inferred from homology"/>
<dbReference type="PANTHER" id="PTHR11717">
    <property type="entry name" value="LOW MOLECULAR WEIGHT PROTEIN TYROSINE PHOSPHATASE"/>
    <property type="match status" value="1"/>
</dbReference>
<keyword evidence="7" id="KW-1185">Reference proteome</keyword>
<dbReference type="Proteomes" id="UP001219355">
    <property type="component" value="Chromosome 3"/>
</dbReference>